<evidence type="ECO:0000256" key="3">
    <source>
        <dbReference type="ARBA" id="ARBA00022679"/>
    </source>
</evidence>
<dbReference type="InterPro" id="IPR005467">
    <property type="entry name" value="His_kinase_dom"/>
</dbReference>
<dbReference type="EMBL" id="JAUOTP010000003">
    <property type="protein sequence ID" value="MDO6414202.1"/>
    <property type="molecule type" value="Genomic_DNA"/>
</dbReference>
<accession>A0ABT8Y7A2</accession>
<gene>
    <name evidence="7" type="ORF">Q4F19_07395</name>
</gene>
<dbReference type="Gene3D" id="3.30.565.10">
    <property type="entry name" value="Histidine kinase-like ATPase, C-terminal domain"/>
    <property type="match status" value="1"/>
</dbReference>
<name>A0ABT8Y7A2_9SPHN</name>
<dbReference type="InterPro" id="IPR050736">
    <property type="entry name" value="Sensor_HK_Regulatory"/>
</dbReference>
<dbReference type="PRINTS" id="PR00344">
    <property type="entry name" value="BCTRLSENSOR"/>
</dbReference>
<dbReference type="GO" id="GO:0016301">
    <property type="term" value="F:kinase activity"/>
    <property type="evidence" value="ECO:0007669"/>
    <property type="project" value="UniProtKB-KW"/>
</dbReference>
<keyword evidence="5" id="KW-0902">Two-component regulatory system</keyword>
<protein>
    <recommendedName>
        <fullName evidence="2">histidine kinase</fullName>
        <ecNumber evidence="2">2.7.13.3</ecNumber>
    </recommendedName>
</protein>
<evidence type="ECO:0000256" key="1">
    <source>
        <dbReference type="ARBA" id="ARBA00000085"/>
    </source>
</evidence>
<feature type="domain" description="Histidine kinase" evidence="6">
    <location>
        <begin position="3"/>
        <end position="210"/>
    </location>
</feature>
<dbReference type="SUPFAM" id="SSF55874">
    <property type="entry name" value="ATPase domain of HSP90 chaperone/DNA topoisomerase II/histidine kinase"/>
    <property type="match status" value="1"/>
</dbReference>
<organism evidence="7 8">
    <name type="scientific">Sphingomonas natans</name>
    <dbReference type="NCBI Taxonomy" id="3063330"/>
    <lineage>
        <taxon>Bacteria</taxon>
        <taxon>Pseudomonadati</taxon>
        <taxon>Pseudomonadota</taxon>
        <taxon>Alphaproteobacteria</taxon>
        <taxon>Sphingomonadales</taxon>
        <taxon>Sphingomonadaceae</taxon>
        <taxon>Sphingomonas</taxon>
    </lineage>
</organism>
<sequence length="215" mass="23370">MVVAGHDLRQPLQIMLGAIEKIAPECRDESQLFWLSAARDAASRLNQGLTDLAISGHSRTAIIEMRDIPLAALFDRLEADWAPSAWQKGLALRFIRPSYLVHSNAALLLTIVSNLIGNAIKHTTAGRVVVGCRKLGHAIAVDVVDTGPGFGRELRDRMFEAFEKGDAKKEGLGLGLWLVAQSCRTLGHRVEAKSTPGWGSRFRVILPGPNLTDCG</sequence>
<dbReference type="EC" id="2.7.13.3" evidence="2"/>
<evidence type="ECO:0000256" key="2">
    <source>
        <dbReference type="ARBA" id="ARBA00012438"/>
    </source>
</evidence>
<dbReference type="Proteomes" id="UP001169764">
    <property type="component" value="Unassembled WGS sequence"/>
</dbReference>
<evidence type="ECO:0000313" key="8">
    <source>
        <dbReference type="Proteomes" id="UP001169764"/>
    </source>
</evidence>
<keyword evidence="3" id="KW-0808">Transferase</keyword>
<proteinExistence type="predicted"/>
<evidence type="ECO:0000259" key="6">
    <source>
        <dbReference type="PROSITE" id="PS50109"/>
    </source>
</evidence>
<dbReference type="PANTHER" id="PTHR43711">
    <property type="entry name" value="TWO-COMPONENT HISTIDINE KINASE"/>
    <property type="match status" value="1"/>
</dbReference>
<keyword evidence="8" id="KW-1185">Reference proteome</keyword>
<dbReference type="Pfam" id="PF02518">
    <property type="entry name" value="HATPase_c"/>
    <property type="match status" value="1"/>
</dbReference>
<dbReference type="InterPro" id="IPR003594">
    <property type="entry name" value="HATPase_dom"/>
</dbReference>
<comment type="catalytic activity">
    <reaction evidence="1">
        <text>ATP + protein L-histidine = ADP + protein N-phospho-L-histidine.</text>
        <dbReference type="EC" id="2.7.13.3"/>
    </reaction>
</comment>
<dbReference type="InterPro" id="IPR036097">
    <property type="entry name" value="HisK_dim/P_sf"/>
</dbReference>
<dbReference type="InterPro" id="IPR004358">
    <property type="entry name" value="Sig_transdc_His_kin-like_C"/>
</dbReference>
<comment type="caution">
    <text evidence="7">The sequence shown here is derived from an EMBL/GenBank/DDBJ whole genome shotgun (WGS) entry which is preliminary data.</text>
</comment>
<evidence type="ECO:0000313" key="7">
    <source>
        <dbReference type="EMBL" id="MDO6414202.1"/>
    </source>
</evidence>
<evidence type="ECO:0000256" key="5">
    <source>
        <dbReference type="ARBA" id="ARBA00023012"/>
    </source>
</evidence>
<dbReference type="RefSeq" id="WP_303541226.1">
    <property type="nucleotide sequence ID" value="NZ_JAUOTP010000003.1"/>
</dbReference>
<dbReference type="PANTHER" id="PTHR43711:SF1">
    <property type="entry name" value="HISTIDINE KINASE 1"/>
    <property type="match status" value="1"/>
</dbReference>
<evidence type="ECO:0000256" key="4">
    <source>
        <dbReference type="ARBA" id="ARBA00022777"/>
    </source>
</evidence>
<keyword evidence="4 7" id="KW-0418">Kinase</keyword>
<dbReference type="PROSITE" id="PS50109">
    <property type="entry name" value="HIS_KIN"/>
    <property type="match status" value="1"/>
</dbReference>
<dbReference type="InterPro" id="IPR036890">
    <property type="entry name" value="HATPase_C_sf"/>
</dbReference>
<dbReference type="SMART" id="SM00387">
    <property type="entry name" value="HATPase_c"/>
    <property type="match status" value="1"/>
</dbReference>
<dbReference type="SUPFAM" id="SSF47384">
    <property type="entry name" value="Homodimeric domain of signal transducing histidine kinase"/>
    <property type="match status" value="1"/>
</dbReference>
<reference evidence="7" key="1">
    <citation type="submission" date="2023-07" db="EMBL/GenBank/DDBJ databases">
        <authorList>
            <person name="Kim M."/>
        </authorList>
    </citation>
    <scope>NUCLEOTIDE SEQUENCE</scope>
    <source>
        <strain evidence="7">BIUV-7</strain>
    </source>
</reference>